<gene>
    <name evidence="1" type="ORF">C24_LOCUS14547</name>
</gene>
<sequence length="144" mass="16123">MFVDKHTKSPGEGQARIVTIVSFFDRETTLGKRINLLENLVFMPSNGIVDTSPIDSLGIFAFVLNGFKIFEPCDGLFCIYTAGHGEFSLVNPATTSRRILLVLDPSYKVIFPWTLVEMVTSFKASRTWRNDLRTGVGTWVPVMT</sequence>
<dbReference type="EMBL" id="CACSHJ010000089">
    <property type="protein sequence ID" value="CAA0384358.1"/>
    <property type="molecule type" value="Genomic_DNA"/>
</dbReference>
<dbReference type="AlphaFoldDB" id="A0A5S9XHS7"/>
<reference evidence="1 2" key="1">
    <citation type="submission" date="2019-12" db="EMBL/GenBank/DDBJ databases">
        <authorList>
            <person name="Jiao W.-B."/>
            <person name="Schneeberger K."/>
        </authorList>
    </citation>
    <scope>NUCLEOTIDE SEQUENCE [LARGE SCALE GENOMIC DNA]</scope>
    <source>
        <strain evidence="2">cv. C24</strain>
    </source>
</reference>
<dbReference type="Proteomes" id="UP000434276">
    <property type="component" value="Unassembled WGS sequence"/>
</dbReference>
<organism evidence="1 2">
    <name type="scientific">Arabidopsis thaliana</name>
    <name type="common">Mouse-ear cress</name>
    <dbReference type="NCBI Taxonomy" id="3702"/>
    <lineage>
        <taxon>Eukaryota</taxon>
        <taxon>Viridiplantae</taxon>
        <taxon>Streptophyta</taxon>
        <taxon>Embryophyta</taxon>
        <taxon>Tracheophyta</taxon>
        <taxon>Spermatophyta</taxon>
        <taxon>Magnoliopsida</taxon>
        <taxon>eudicotyledons</taxon>
        <taxon>Gunneridae</taxon>
        <taxon>Pentapetalae</taxon>
        <taxon>rosids</taxon>
        <taxon>malvids</taxon>
        <taxon>Brassicales</taxon>
        <taxon>Brassicaceae</taxon>
        <taxon>Camelineae</taxon>
        <taxon>Arabidopsis</taxon>
    </lineage>
</organism>
<name>A0A5S9XHS7_ARATH</name>
<evidence type="ECO:0000313" key="1">
    <source>
        <dbReference type="EMBL" id="CAA0384358.1"/>
    </source>
</evidence>
<protein>
    <submittedName>
        <fullName evidence="1">Uncharacterized protein</fullName>
    </submittedName>
</protein>
<accession>A0A5S9XHS7</accession>
<dbReference type="OrthoDB" id="1021530at2759"/>
<proteinExistence type="predicted"/>
<evidence type="ECO:0000313" key="2">
    <source>
        <dbReference type="Proteomes" id="UP000434276"/>
    </source>
</evidence>